<dbReference type="InterPro" id="IPR011701">
    <property type="entry name" value="MFS"/>
</dbReference>
<dbReference type="PANTHER" id="PTHR42910:SF1">
    <property type="entry name" value="MAJOR FACILITATOR SUPERFAMILY (MFS) PROFILE DOMAIN-CONTAINING PROTEIN"/>
    <property type="match status" value="1"/>
</dbReference>
<dbReference type="Pfam" id="PF07690">
    <property type="entry name" value="MFS_1"/>
    <property type="match status" value="1"/>
</dbReference>
<protein>
    <submittedName>
        <fullName evidence="6">MFS transporter</fullName>
    </submittedName>
</protein>
<feature type="domain" description="Major facilitator superfamily (MFS) profile" evidence="5">
    <location>
        <begin position="14"/>
        <end position="393"/>
    </location>
</feature>
<feature type="transmembrane region" description="Helical" evidence="4">
    <location>
        <begin position="276"/>
        <end position="293"/>
    </location>
</feature>
<dbReference type="InterPro" id="IPR020846">
    <property type="entry name" value="MFS_dom"/>
</dbReference>
<sequence length="396" mass="41317">MKHEAHPTGLPRPLLLLMAAACGAMVANLYYAQTLIDTIAPEIGLSPRIAGTITTLTQLGYGVGLILFVPLGDLFENKRLALLSVIGTVIGCLAIALSGGPATFLIASLITGICATGAQVVLPLATHLARPERQGRVIGTIMSGLLFGIMLSRPLASFCAHMIGWRAVFLISAGITAAIGVLLFAFCPQRLPDAKLGYGRIIASVWEQFRRHRALRLRAFYQAALFAAFNLFWTAAPLELLHHMGFDQQQVAWFALAGAGGALAAPIAGNLADRGLIWWTTLGALAILTLGFIGADLAAAGSVIAFVIAAILIDAAVQLNQITGQKIIFALSSEARARVNAAYMTAMFTVGASGSLVGSATFEMVGWTASALAGAGIGGVTLLVFLFFDKGASNPG</sequence>
<evidence type="ECO:0000256" key="1">
    <source>
        <dbReference type="ARBA" id="ARBA00022692"/>
    </source>
</evidence>
<feature type="transmembrane region" description="Helical" evidence="4">
    <location>
        <begin position="299"/>
        <end position="319"/>
    </location>
</feature>
<evidence type="ECO:0000313" key="6">
    <source>
        <dbReference type="EMBL" id="MBW4329374.1"/>
    </source>
</evidence>
<keyword evidence="2 4" id="KW-1133">Transmembrane helix</keyword>
<proteinExistence type="predicted"/>
<evidence type="ECO:0000256" key="2">
    <source>
        <dbReference type="ARBA" id="ARBA00022989"/>
    </source>
</evidence>
<feature type="transmembrane region" description="Helical" evidence="4">
    <location>
        <begin position="137"/>
        <end position="156"/>
    </location>
</feature>
<feature type="transmembrane region" description="Helical" evidence="4">
    <location>
        <begin position="162"/>
        <end position="186"/>
    </location>
</feature>
<dbReference type="CDD" id="cd17324">
    <property type="entry name" value="MFS_NepI_like"/>
    <property type="match status" value="1"/>
</dbReference>
<dbReference type="RefSeq" id="WP_219236496.1">
    <property type="nucleotide sequence ID" value="NZ_JAHWZX010000001.1"/>
</dbReference>
<comment type="caution">
    <text evidence="6">The sequence shown here is derived from an EMBL/GenBank/DDBJ whole genome shotgun (WGS) entry which is preliminary data.</text>
</comment>
<dbReference type="EMBL" id="JAHWZX010000001">
    <property type="protein sequence ID" value="MBW4329374.1"/>
    <property type="molecule type" value="Genomic_DNA"/>
</dbReference>
<feature type="transmembrane region" description="Helical" evidence="4">
    <location>
        <begin position="219"/>
        <end position="238"/>
    </location>
</feature>
<name>A0ABS6XHJ6_9SPHN</name>
<keyword evidence="7" id="KW-1185">Reference proteome</keyword>
<accession>A0ABS6XHJ6</accession>
<evidence type="ECO:0000256" key="4">
    <source>
        <dbReference type="SAM" id="Phobius"/>
    </source>
</evidence>
<dbReference type="PANTHER" id="PTHR42910">
    <property type="entry name" value="TRANSPORTER SCO4007-RELATED"/>
    <property type="match status" value="1"/>
</dbReference>
<feature type="transmembrane region" description="Helical" evidence="4">
    <location>
        <begin position="364"/>
        <end position="388"/>
    </location>
</feature>
<evidence type="ECO:0000313" key="7">
    <source>
        <dbReference type="Proteomes" id="UP001197214"/>
    </source>
</evidence>
<evidence type="ECO:0000259" key="5">
    <source>
        <dbReference type="PROSITE" id="PS50850"/>
    </source>
</evidence>
<feature type="transmembrane region" description="Helical" evidence="4">
    <location>
        <begin position="104"/>
        <end position="125"/>
    </location>
</feature>
<feature type="transmembrane region" description="Helical" evidence="4">
    <location>
        <begin position="250"/>
        <end position="269"/>
    </location>
</feature>
<feature type="transmembrane region" description="Helical" evidence="4">
    <location>
        <begin position="45"/>
        <end position="68"/>
    </location>
</feature>
<reference evidence="6 7" key="1">
    <citation type="submission" date="2021-07" db="EMBL/GenBank/DDBJ databases">
        <title>Stakelama flava sp. nov., a novel endophytic bacterium isolated from branch of Kandelia candel.</title>
        <authorList>
            <person name="Tuo L."/>
        </authorList>
    </citation>
    <scope>NUCLEOTIDE SEQUENCE [LARGE SCALE GENOMIC DNA]</scope>
    <source>
        <strain evidence="6 7">CBK3Z-3</strain>
    </source>
</reference>
<keyword evidence="3 4" id="KW-0472">Membrane</keyword>
<feature type="transmembrane region" description="Helical" evidence="4">
    <location>
        <begin position="12"/>
        <end position="33"/>
    </location>
</feature>
<organism evidence="6 7">
    <name type="scientific">Stakelama flava</name>
    <dbReference type="NCBI Taxonomy" id="2860338"/>
    <lineage>
        <taxon>Bacteria</taxon>
        <taxon>Pseudomonadati</taxon>
        <taxon>Pseudomonadota</taxon>
        <taxon>Alphaproteobacteria</taxon>
        <taxon>Sphingomonadales</taxon>
        <taxon>Sphingomonadaceae</taxon>
        <taxon>Stakelama</taxon>
    </lineage>
</organism>
<feature type="transmembrane region" description="Helical" evidence="4">
    <location>
        <begin position="340"/>
        <end position="358"/>
    </location>
</feature>
<feature type="transmembrane region" description="Helical" evidence="4">
    <location>
        <begin position="80"/>
        <end position="98"/>
    </location>
</feature>
<keyword evidence="1 4" id="KW-0812">Transmembrane</keyword>
<evidence type="ECO:0000256" key="3">
    <source>
        <dbReference type="ARBA" id="ARBA00023136"/>
    </source>
</evidence>
<dbReference type="Proteomes" id="UP001197214">
    <property type="component" value="Unassembled WGS sequence"/>
</dbReference>
<dbReference type="PROSITE" id="PS50850">
    <property type="entry name" value="MFS"/>
    <property type="match status" value="1"/>
</dbReference>
<gene>
    <name evidence="6" type="ORF">KY084_00580</name>
</gene>